<feature type="transmembrane region" description="Helical" evidence="1">
    <location>
        <begin position="103"/>
        <end position="126"/>
    </location>
</feature>
<dbReference type="STRING" id="86105.NF27_DP00500"/>
<dbReference type="Proteomes" id="UP000031258">
    <property type="component" value="Unassembled WGS sequence"/>
</dbReference>
<reference evidence="2 3" key="1">
    <citation type="submission" date="2014-11" db="EMBL/GenBank/DDBJ databases">
        <title>A Rickettsiales Symbiont of Amoebae With Ancient Features.</title>
        <authorList>
            <person name="Schulz F."/>
            <person name="Martijn J."/>
            <person name="Wascher F."/>
            <person name="Kostanjsek R."/>
            <person name="Ettema T.J."/>
            <person name="Horn M."/>
        </authorList>
    </citation>
    <scope>NUCLEOTIDE SEQUENCE [LARGE SCALE GENOMIC DNA]</scope>
    <source>
        <strain evidence="2 3">UWC36</strain>
    </source>
</reference>
<comment type="caution">
    <text evidence="2">The sequence shown here is derived from an EMBL/GenBank/DDBJ whole genome shotgun (WGS) entry which is preliminary data.</text>
</comment>
<protein>
    <submittedName>
        <fullName evidence="2">Uncharacterized protein</fullName>
    </submittedName>
</protein>
<keyword evidence="1" id="KW-0812">Transmembrane</keyword>
<name>A0A0C1MZK5_9RICK</name>
<keyword evidence="1" id="KW-1133">Transmembrane helix</keyword>
<gene>
    <name evidence="2" type="ORF">NF27_DP00500</name>
</gene>
<sequence>MHMRKAEKQSEATSPIGIGGFFITVLMVIIAVFSTHVLFLILFGMLPGFIAGVVDRYQNRYLTKIVLMFNFAGVAPYLIQIILNYSQAHEMAIKFILEPKTWLYIYSYSTIGWVVYWCFPNINLLIKNVLVQFKINKLNDELDKLVNEWGKEVKKRDEE</sequence>
<feature type="transmembrane region" description="Helical" evidence="1">
    <location>
        <begin position="12"/>
        <end position="31"/>
    </location>
</feature>
<dbReference type="AlphaFoldDB" id="A0A0C1MZK5"/>
<feature type="transmembrane region" description="Helical" evidence="1">
    <location>
        <begin position="61"/>
        <end position="83"/>
    </location>
</feature>
<keyword evidence="3" id="KW-1185">Reference proteome</keyword>
<proteinExistence type="predicted"/>
<dbReference type="EMBL" id="JSWE01000092">
    <property type="protein sequence ID" value="KIE05506.1"/>
    <property type="molecule type" value="Genomic_DNA"/>
</dbReference>
<evidence type="ECO:0000313" key="3">
    <source>
        <dbReference type="Proteomes" id="UP000031258"/>
    </source>
</evidence>
<evidence type="ECO:0000313" key="2">
    <source>
        <dbReference type="EMBL" id="KIE05506.1"/>
    </source>
</evidence>
<organism evidence="2 3">
    <name type="scientific">Candidatus Jidaibacter acanthamoebae</name>
    <dbReference type="NCBI Taxonomy" id="86105"/>
    <lineage>
        <taxon>Bacteria</taxon>
        <taxon>Pseudomonadati</taxon>
        <taxon>Pseudomonadota</taxon>
        <taxon>Alphaproteobacteria</taxon>
        <taxon>Rickettsiales</taxon>
        <taxon>Candidatus Midichloriaceae</taxon>
        <taxon>Candidatus Jidaibacter</taxon>
    </lineage>
</organism>
<feature type="transmembrane region" description="Helical" evidence="1">
    <location>
        <begin position="37"/>
        <end position="54"/>
    </location>
</feature>
<keyword evidence="1" id="KW-0472">Membrane</keyword>
<evidence type="ECO:0000256" key="1">
    <source>
        <dbReference type="SAM" id="Phobius"/>
    </source>
</evidence>
<accession>A0A0C1MZK5</accession>